<accession>A0A660KYY3</accession>
<evidence type="ECO:0008006" key="3">
    <source>
        <dbReference type="Google" id="ProtNLM"/>
    </source>
</evidence>
<comment type="caution">
    <text evidence="1">The sequence shown here is derived from an EMBL/GenBank/DDBJ whole genome shotgun (WGS) entry which is preliminary data.</text>
</comment>
<evidence type="ECO:0000313" key="2">
    <source>
        <dbReference type="Proteomes" id="UP000278962"/>
    </source>
</evidence>
<dbReference type="OrthoDB" id="1779644at2"/>
<dbReference type="Proteomes" id="UP000278962">
    <property type="component" value="Unassembled WGS sequence"/>
</dbReference>
<organism evidence="1 2">
    <name type="scientific">Solirubrobacter pauli</name>
    <dbReference type="NCBI Taxonomy" id="166793"/>
    <lineage>
        <taxon>Bacteria</taxon>
        <taxon>Bacillati</taxon>
        <taxon>Actinomycetota</taxon>
        <taxon>Thermoleophilia</taxon>
        <taxon>Solirubrobacterales</taxon>
        <taxon>Solirubrobacteraceae</taxon>
        <taxon>Solirubrobacter</taxon>
    </lineage>
</organism>
<name>A0A660KYY3_9ACTN</name>
<dbReference type="AlphaFoldDB" id="A0A660KYY3"/>
<protein>
    <recommendedName>
        <fullName evidence="3">DUF1269 domain-containing protein</fullName>
    </recommendedName>
</protein>
<proteinExistence type="predicted"/>
<gene>
    <name evidence="1" type="ORF">C8N24_4285</name>
</gene>
<sequence length="123" mass="13162">MTFGPLQVLVINFDEANFAGQIQAELTRLEETGIVRMRKALVIAKTADGDIQVVRQGGEDPGELSPDERSVAELLEPGAAAAIAVLEHQWAIRLREAIISAGGTGVQSEWVDADQLEQLGVAI</sequence>
<evidence type="ECO:0000313" key="1">
    <source>
        <dbReference type="EMBL" id="RKQ86275.1"/>
    </source>
</evidence>
<reference evidence="1 2" key="1">
    <citation type="submission" date="2018-10" db="EMBL/GenBank/DDBJ databases">
        <title>Genomic Encyclopedia of Archaeal and Bacterial Type Strains, Phase II (KMG-II): from individual species to whole genera.</title>
        <authorList>
            <person name="Goeker M."/>
        </authorList>
    </citation>
    <scope>NUCLEOTIDE SEQUENCE [LARGE SCALE GENOMIC DNA]</scope>
    <source>
        <strain evidence="1 2">DSM 14954</strain>
    </source>
</reference>
<keyword evidence="2" id="KW-1185">Reference proteome</keyword>
<dbReference type="RefSeq" id="WP_121253868.1">
    <property type="nucleotide sequence ID" value="NZ_RBIL01000002.1"/>
</dbReference>
<dbReference type="EMBL" id="RBIL01000002">
    <property type="protein sequence ID" value="RKQ86275.1"/>
    <property type="molecule type" value="Genomic_DNA"/>
</dbReference>